<name>A0A931IZK9_9BURK</name>
<dbReference type="Proteomes" id="UP000620139">
    <property type="component" value="Unassembled WGS sequence"/>
</dbReference>
<keyword evidence="4" id="KW-1185">Reference proteome</keyword>
<gene>
    <name evidence="3" type="ORF">I7X43_13815</name>
</gene>
<proteinExistence type="predicted"/>
<dbReference type="RefSeq" id="WP_198101542.1">
    <property type="nucleotide sequence ID" value="NZ_JAEDAL010000008.1"/>
</dbReference>
<reference evidence="3" key="1">
    <citation type="submission" date="2020-12" db="EMBL/GenBank/DDBJ databases">
        <title>The genome sequence of Inhella sp. 4Y17.</title>
        <authorList>
            <person name="Liu Y."/>
        </authorList>
    </citation>
    <scope>NUCLEOTIDE SEQUENCE</scope>
    <source>
        <strain evidence="3">4Y10</strain>
    </source>
</reference>
<feature type="region of interest" description="Disordered" evidence="1">
    <location>
        <begin position="203"/>
        <end position="252"/>
    </location>
</feature>
<comment type="caution">
    <text evidence="3">The sequence shown here is derived from an EMBL/GenBank/DDBJ whole genome shotgun (WGS) entry which is preliminary data.</text>
</comment>
<evidence type="ECO:0000313" key="4">
    <source>
        <dbReference type="Proteomes" id="UP000620139"/>
    </source>
</evidence>
<keyword evidence="2" id="KW-0732">Signal</keyword>
<dbReference type="AlphaFoldDB" id="A0A931IZK9"/>
<evidence type="ECO:0000313" key="3">
    <source>
        <dbReference type="EMBL" id="MBH9553920.1"/>
    </source>
</evidence>
<evidence type="ECO:0000256" key="2">
    <source>
        <dbReference type="SAM" id="SignalP"/>
    </source>
</evidence>
<protein>
    <submittedName>
        <fullName evidence="3">Uncharacterized protein</fullName>
    </submittedName>
</protein>
<evidence type="ECO:0000256" key="1">
    <source>
        <dbReference type="SAM" id="MobiDB-lite"/>
    </source>
</evidence>
<feature type="chain" id="PRO_5036701895" evidence="2">
    <location>
        <begin position="25"/>
        <end position="252"/>
    </location>
</feature>
<feature type="signal peptide" evidence="2">
    <location>
        <begin position="1"/>
        <end position="24"/>
    </location>
</feature>
<sequence>MAHTALRWLSALGLSAAVASPSAAPRLTPAQHQALEVLLGLPQQPDGARSLWTLALTADDEWVVSLGLRTCQGDTHCERVLALRWIQVAPGNFRAWIAAQPHLPMEQSLRGLVGSHYANDFRSQHCAAYQARPPAANGTVPAWPQRFVRAQFANTFRAPMACRAPAPEASDTRSLCEGAAEAVWRWSQSEAEQQEALWIIFHGGPRRTDPRDRSAEWMNRRADLEARRRDSKASPKPWRAEDSPCPHPAQAR</sequence>
<accession>A0A931IZK9</accession>
<dbReference type="EMBL" id="JAEDAL010000008">
    <property type="protein sequence ID" value="MBH9553920.1"/>
    <property type="molecule type" value="Genomic_DNA"/>
</dbReference>
<organism evidence="3 4">
    <name type="scientific">Inhella gelatinilytica</name>
    <dbReference type="NCBI Taxonomy" id="2795030"/>
    <lineage>
        <taxon>Bacteria</taxon>
        <taxon>Pseudomonadati</taxon>
        <taxon>Pseudomonadota</taxon>
        <taxon>Betaproteobacteria</taxon>
        <taxon>Burkholderiales</taxon>
        <taxon>Sphaerotilaceae</taxon>
        <taxon>Inhella</taxon>
    </lineage>
</organism>
<feature type="compositionally biased region" description="Basic and acidic residues" evidence="1">
    <location>
        <begin position="206"/>
        <end position="244"/>
    </location>
</feature>